<dbReference type="EMBL" id="JAMDNP010000002">
    <property type="protein sequence ID" value="MCY9759158.1"/>
    <property type="molecule type" value="Genomic_DNA"/>
</dbReference>
<dbReference type="RefSeq" id="WP_268594677.1">
    <property type="nucleotide sequence ID" value="NZ_JAMDLX010000105.1"/>
</dbReference>
<accession>A0ABT4GR34</accession>
<evidence type="ECO:0000313" key="2">
    <source>
        <dbReference type="Proteomes" id="UP001527181"/>
    </source>
</evidence>
<keyword evidence="2" id="KW-1185">Reference proteome</keyword>
<dbReference type="Proteomes" id="UP001527181">
    <property type="component" value="Unassembled WGS sequence"/>
</dbReference>
<reference evidence="1 2" key="1">
    <citation type="submission" date="2022-05" db="EMBL/GenBank/DDBJ databases">
        <title>Genome Sequencing of Bee-Associated Microbes.</title>
        <authorList>
            <person name="Dunlap C."/>
        </authorList>
    </citation>
    <scope>NUCLEOTIDE SEQUENCE [LARGE SCALE GENOMIC DNA]</scope>
    <source>
        <strain evidence="1 2">NRRL B-04010</strain>
    </source>
</reference>
<comment type="caution">
    <text evidence="1">The sequence shown here is derived from an EMBL/GenBank/DDBJ whole genome shotgun (WGS) entry which is preliminary data.</text>
</comment>
<protein>
    <submittedName>
        <fullName evidence="1">Uncharacterized protein</fullName>
    </submittedName>
</protein>
<proteinExistence type="predicted"/>
<organism evidence="1 2">
    <name type="scientific">Paenibacillus alvei</name>
    <name type="common">Bacillus alvei</name>
    <dbReference type="NCBI Taxonomy" id="44250"/>
    <lineage>
        <taxon>Bacteria</taxon>
        <taxon>Bacillati</taxon>
        <taxon>Bacillota</taxon>
        <taxon>Bacilli</taxon>
        <taxon>Bacillales</taxon>
        <taxon>Paenibacillaceae</taxon>
        <taxon>Paenibacillus</taxon>
    </lineage>
</organism>
<evidence type="ECO:0000313" key="1">
    <source>
        <dbReference type="EMBL" id="MCY9759158.1"/>
    </source>
</evidence>
<name>A0ABT4GR34_PAEAL</name>
<gene>
    <name evidence="1" type="ORF">M5X12_01085</name>
</gene>
<sequence>MKFYAIANQYQEDVFVDFSKKEDVLELSSTCLLPTKEMAEQYIEDELSNQYEAIEIKLETIKRNGTWSWSRSRVDCSGGRARRV</sequence>